<feature type="domain" description="Antitoxin SocA-like Panacea" evidence="1">
    <location>
        <begin position="32"/>
        <end position="126"/>
    </location>
</feature>
<dbReference type="InterPro" id="IPR025272">
    <property type="entry name" value="SocA_Panacea"/>
</dbReference>
<dbReference type="KEGG" id="ccun:CCUN_1523"/>
<gene>
    <name evidence="2" type="ORF">CCUN_1523</name>
</gene>
<protein>
    <recommendedName>
        <fullName evidence="1">Antitoxin SocA-like Panacea domain-containing protein</fullName>
    </recommendedName>
</protein>
<accession>A0A1W6BYC0</accession>
<proteinExistence type="predicted"/>
<reference evidence="2 3" key="1">
    <citation type="submission" date="2017-04" db="EMBL/GenBank/DDBJ databases">
        <title>Complete genome sequence of the Campylobacter cuniculorum type strain LMG24588.</title>
        <authorList>
            <person name="Miller W.G."/>
            <person name="Yee E."/>
            <person name="Revez J."/>
            <person name="Bono J.L."/>
            <person name="Rossi M."/>
        </authorList>
    </citation>
    <scope>NUCLEOTIDE SEQUENCE [LARGE SCALE GENOMIC DNA]</scope>
    <source>
        <strain evidence="2 3">LMG 24588</strain>
    </source>
</reference>
<dbReference type="STRING" id="1121267.CCUN_1523"/>
<evidence type="ECO:0000313" key="3">
    <source>
        <dbReference type="Proteomes" id="UP000192902"/>
    </source>
</evidence>
<dbReference type="EMBL" id="CP020867">
    <property type="protein sequence ID" value="ARJ57106.1"/>
    <property type="molecule type" value="Genomic_DNA"/>
</dbReference>
<dbReference type="RefSeq" id="WP_027305993.1">
    <property type="nucleotide sequence ID" value="NZ_CP020867.1"/>
</dbReference>
<evidence type="ECO:0000313" key="2">
    <source>
        <dbReference type="EMBL" id="ARJ57106.1"/>
    </source>
</evidence>
<dbReference type="eggNOG" id="COG3600">
    <property type="taxonomic scope" value="Bacteria"/>
</dbReference>
<dbReference type="OrthoDB" id="9799173at2"/>
<organism evidence="2 3">
    <name type="scientific">Campylobacter cuniculorum DSM 23162 = LMG 24588</name>
    <dbReference type="NCBI Taxonomy" id="1121267"/>
    <lineage>
        <taxon>Bacteria</taxon>
        <taxon>Pseudomonadati</taxon>
        <taxon>Campylobacterota</taxon>
        <taxon>Epsilonproteobacteria</taxon>
        <taxon>Campylobacterales</taxon>
        <taxon>Campylobacteraceae</taxon>
        <taxon>Campylobacter</taxon>
    </lineage>
</organism>
<dbReference type="Proteomes" id="UP000192902">
    <property type="component" value="Chromosome"/>
</dbReference>
<sequence>MQTLKAYDIALYFLFRARELEAGEVISNLKMQKLLYYAQGHFSALYDEPLFEERIEAWRYGPVVKNVYDRFAKYTNLAIDFKELENYNAKLYTKEHLDTLPFLFNRYNSFSAWELVLKTHEEPLWKKYFDKYNTNEIPFEELKAFFKEELKKEAKGYLA</sequence>
<name>A0A1W6BYC0_9BACT</name>
<dbReference type="Pfam" id="PF13274">
    <property type="entry name" value="SocA_Panacea"/>
    <property type="match status" value="1"/>
</dbReference>
<evidence type="ECO:0000259" key="1">
    <source>
        <dbReference type="Pfam" id="PF13274"/>
    </source>
</evidence>
<dbReference type="AlphaFoldDB" id="A0A1W6BYC0"/>